<dbReference type="EMBL" id="MU267616">
    <property type="protein sequence ID" value="KAH7914279.1"/>
    <property type="molecule type" value="Genomic_DNA"/>
</dbReference>
<dbReference type="Proteomes" id="UP000790377">
    <property type="component" value="Unassembled WGS sequence"/>
</dbReference>
<proteinExistence type="predicted"/>
<sequence length="1067" mass="119042">MVETQWNGNQLASSNPRGKAIPSQATRSHHTRAYSSFKSDSEIQEVAPPKMAKKPPRPSHPIINTEPITIPDSDEDTGVVMRRERKLSSPDPMLLTDADKTTLVEVHDFQTMPGQSSSNMNGKGKRKLSPLPYSVDGEEISSPIDEPSKPPSHSTIVRSPKVGLVKEGHVKETRKKFEEAIPHLNFKDMAKNQAGVSARMKSKSQSKPPSTTSEQLDPIATSSSGFKSQDTRSKMAKYKLPLRAWSFGCKLYSADDDSSQLFFEYFPGNRPKITISSTTPRYTISFQPDRDAGRVTITNDLEESLKAPVIQFSETYIDTKAYKHLHEGSYASGWVHRFGSTRPNGQLTFLFSISETKGWTATAYQEMVESLKTKCFGANNAKNKHESTKHETIRPSAGEAIWQRTKDVALFDKRQKSRTSEVTEESTASPEPELNISGPLRRSARTSAAKSNKPSPSSEPDELILVYPPTGTGALNIMRTDLNRLQPGEFLNDTLIEFGLKLWLSELRENNPTLADQIHVFSSFFYKKLHNKKSQDEGYQSVRKWTSKFDLFSKKYIIVPINENLHWYLAIIYEPEYILLPRIYHQPSSSVSTRGKKRQMQAEEKADPNPANDQPPDISEDVNGDLKEFSRSRLSDMPQGGTMEDAFGQSCSISDVEKPRSHSIKPNSSASASGKANFEKPLSVASSKTADRESPMLEYPSDRMDVDNVDTDPPHNPDPSSGDIEMIESKPSFDVDAISPHVESPSFSLLPNGVSSTNLYGSSSSTKGKQKAEDPEIVSDSEDDGSDQKRDEIKVIEREPSLEVDAIAPPVENRPSPSLRNGVPPTRFYGSSPIKKGKRKAEEPLTISDSEDNTSDHKQEKEVDDMLTVPDASQGNFPVTHIFTLDSLGGRHPQAIKVLKHYLKMEAKDKKNLEPDCTRAAAYKQALVPTQPNYCDCGVYLLHFVETFMSNPTRFSNLIRSKKTSAHDERKAEWNEEVIPRFRENLISRIENLSDAWKADKAAKEEELKKKKAAAGDDPNKGSEDPESSEGEVDIVEDLRQEKPTNPSPKGKPRTRTRAKPAVRLRG</sequence>
<name>A0ACB8AM86_9AGAM</name>
<comment type="caution">
    <text evidence="1">The sequence shown here is derived from an EMBL/GenBank/DDBJ whole genome shotgun (WGS) entry which is preliminary data.</text>
</comment>
<protein>
    <submittedName>
        <fullName evidence="1">Uncharacterized protein</fullName>
    </submittedName>
</protein>
<evidence type="ECO:0000313" key="2">
    <source>
        <dbReference type="Proteomes" id="UP000790377"/>
    </source>
</evidence>
<gene>
    <name evidence="1" type="ORF">BJ138DRAFT_1098802</name>
</gene>
<evidence type="ECO:0000313" key="1">
    <source>
        <dbReference type="EMBL" id="KAH7914279.1"/>
    </source>
</evidence>
<reference evidence="1" key="1">
    <citation type="journal article" date="2021" name="New Phytol.">
        <title>Evolutionary innovations through gain and loss of genes in the ectomycorrhizal Boletales.</title>
        <authorList>
            <person name="Wu G."/>
            <person name="Miyauchi S."/>
            <person name="Morin E."/>
            <person name="Kuo A."/>
            <person name="Drula E."/>
            <person name="Varga T."/>
            <person name="Kohler A."/>
            <person name="Feng B."/>
            <person name="Cao Y."/>
            <person name="Lipzen A."/>
            <person name="Daum C."/>
            <person name="Hundley H."/>
            <person name="Pangilinan J."/>
            <person name="Johnson J."/>
            <person name="Barry K."/>
            <person name="LaButti K."/>
            <person name="Ng V."/>
            <person name="Ahrendt S."/>
            <person name="Min B."/>
            <person name="Choi I.G."/>
            <person name="Park H."/>
            <person name="Plett J.M."/>
            <person name="Magnuson J."/>
            <person name="Spatafora J.W."/>
            <person name="Nagy L.G."/>
            <person name="Henrissat B."/>
            <person name="Grigoriev I.V."/>
            <person name="Yang Z.L."/>
            <person name="Xu J."/>
            <person name="Martin F.M."/>
        </authorList>
    </citation>
    <scope>NUCLEOTIDE SEQUENCE</scope>
    <source>
        <strain evidence="1">ATCC 28755</strain>
    </source>
</reference>
<accession>A0ACB8AM86</accession>
<keyword evidence="2" id="KW-1185">Reference proteome</keyword>
<organism evidence="1 2">
    <name type="scientific">Hygrophoropsis aurantiaca</name>
    <dbReference type="NCBI Taxonomy" id="72124"/>
    <lineage>
        <taxon>Eukaryota</taxon>
        <taxon>Fungi</taxon>
        <taxon>Dikarya</taxon>
        <taxon>Basidiomycota</taxon>
        <taxon>Agaricomycotina</taxon>
        <taxon>Agaricomycetes</taxon>
        <taxon>Agaricomycetidae</taxon>
        <taxon>Boletales</taxon>
        <taxon>Coniophorineae</taxon>
        <taxon>Hygrophoropsidaceae</taxon>
        <taxon>Hygrophoropsis</taxon>
    </lineage>
</organism>